<keyword evidence="3" id="KW-1185">Reference proteome</keyword>
<dbReference type="RefSeq" id="WP_013345948.1">
    <property type="nucleotide sequence ID" value="NC_014541.1"/>
</dbReference>
<organism evidence="2 3">
    <name type="scientific">Ferrimonas balearica (strain DSM 9799 / CCM 4581 / KCTC 23876 / PAT)</name>
    <dbReference type="NCBI Taxonomy" id="550540"/>
    <lineage>
        <taxon>Bacteria</taxon>
        <taxon>Pseudomonadati</taxon>
        <taxon>Pseudomonadota</taxon>
        <taxon>Gammaproteobacteria</taxon>
        <taxon>Alteromonadales</taxon>
        <taxon>Ferrimonadaceae</taxon>
        <taxon>Ferrimonas</taxon>
    </lineage>
</organism>
<reference evidence="2 3" key="1">
    <citation type="journal article" date="2010" name="Stand. Genomic Sci.">
        <title>Complete genome sequence of Ferrimonas balearica type strain (PAT).</title>
        <authorList>
            <person name="Nolan M."/>
            <person name="Sikorski J."/>
            <person name="Davenport K."/>
            <person name="Lucas S."/>
            <person name="Glavina Del Rio T."/>
            <person name="Tice H."/>
            <person name="Cheng J."/>
            <person name="Goodwin L."/>
            <person name="Pitluck S."/>
            <person name="Liolios K."/>
            <person name="Ivanova N."/>
            <person name="Mavromatis K."/>
            <person name="Ovchinnikova G."/>
            <person name="Pati A."/>
            <person name="Chen A."/>
            <person name="Palaniappan K."/>
            <person name="Land M."/>
            <person name="Hauser L."/>
            <person name="Chang Y."/>
            <person name="Jeffries C."/>
            <person name="Tapia R."/>
            <person name="Brettin T."/>
            <person name="Detter J."/>
            <person name="Han C."/>
            <person name="Yasawong M."/>
            <person name="Rohde M."/>
            <person name="Tindall B."/>
            <person name="Goker M."/>
            <person name="Woyke T."/>
            <person name="Bristow J."/>
            <person name="Eisen J."/>
            <person name="Markowitz V."/>
            <person name="Hugenholtz P."/>
            <person name="Kyrpides N."/>
            <person name="Klenk H."/>
            <person name="Lapidus A."/>
        </authorList>
    </citation>
    <scope>NUCLEOTIDE SEQUENCE [LARGE SCALE GENOMIC DNA]</scope>
    <source>
        <strain evidence="3">DSM 9799 / CCM 4581 / KCTC 23876 / PAT</strain>
    </source>
</reference>
<evidence type="ECO:0000313" key="2">
    <source>
        <dbReference type="EMBL" id="ADN76642.1"/>
    </source>
</evidence>
<dbReference type="GeneID" id="67182652"/>
<feature type="chain" id="PRO_5003150968" description="WD40 domain protein beta Propeller" evidence="1">
    <location>
        <begin position="22"/>
        <end position="284"/>
    </location>
</feature>
<dbReference type="OrthoDB" id="9797498at2"/>
<dbReference type="AlphaFoldDB" id="E1SMX3"/>
<dbReference type="STRING" id="550540.Fbal_2440"/>
<dbReference type="HOGENOM" id="CLU_039282_0_0_6"/>
<dbReference type="Pfam" id="PF07676">
    <property type="entry name" value="PD40"/>
    <property type="match status" value="1"/>
</dbReference>
<dbReference type="InterPro" id="IPR011659">
    <property type="entry name" value="WD40"/>
</dbReference>
<evidence type="ECO:0000256" key="1">
    <source>
        <dbReference type="SAM" id="SignalP"/>
    </source>
</evidence>
<sequence>MRPSTYTLPLLVTLSTLPLMAGATQLHLFSLKDGKVMSHQTVTDAGGYNNQPAFTADSQGLLFSSDRAGGQMDIFRFDIASATLSNLTNTPEQSEFSPQPGQQGDEITYVVEQGVPHQSVWRQRQGQPPERAVNSYIPAGYYAQRYGQGTLLWARYGYHLYFEPWGEQADERHFVSASVGRSLHPIPNSAEFSFLHKQVDGDWVIKGFHPDTGAIRPITAIDKASEDYSWDQQGRIWMGSGSELRRWDAEGQWQSVADLSEQGVTTIGRLAISPDGRYLAIVGL</sequence>
<evidence type="ECO:0000313" key="3">
    <source>
        <dbReference type="Proteomes" id="UP000006683"/>
    </source>
</evidence>
<dbReference type="InterPro" id="IPR011042">
    <property type="entry name" value="6-blade_b-propeller_TolB-like"/>
</dbReference>
<protein>
    <recommendedName>
        <fullName evidence="4">WD40 domain protein beta Propeller</fullName>
    </recommendedName>
</protein>
<keyword evidence="1" id="KW-0732">Signal</keyword>
<dbReference type="KEGG" id="fbl:Fbal_2440"/>
<dbReference type="EMBL" id="CP002209">
    <property type="protein sequence ID" value="ADN76642.1"/>
    <property type="molecule type" value="Genomic_DNA"/>
</dbReference>
<dbReference type="Proteomes" id="UP000006683">
    <property type="component" value="Chromosome"/>
</dbReference>
<accession>E1SMX3</accession>
<evidence type="ECO:0008006" key="4">
    <source>
        <dbReference type="Google" id="ProtNLM"/>
    </source>
</evidence>
<dbReference type="SUPFAM" id="SSF82171">
    <property type="entry name" value="DPP6 N-terminal domain-like"/>
    <property type="match status" value="1"/>
</dbReference>
<feature type="signal peptide" evidence="1">
    <location>
        <begin position="1"/>
        <end position="21"/>
    </location>
</feature>
<gene>
    <name evidence="2" type="ordered locus">Fbal_2440</name>
</gene>
<dbReference type="Gene3D" id="2.120.10.30">
    <property type="entry name" value="TolB, C-terminal domain"/>
    <property type="match status" value="1"/>
</dbReference>
<name>E1SMX3_FERBD</name>
<proteinExistence type="predicted"/>
<dbReference type="eggNOG" id="COG0823">
    <property type="taxonomic scope" value="Bacteria"/>
</dbReference>